<sequence length="152" mass="17284">MILREYQPSDLKEILELFYHTVHSVNAKDYTPQQLDAWTGGTASFEAWNTSLLEHKTFVAAEGGTIIGFGDIDKKGYLDRLYIHKDFQRRGIASTICDALESAVQVPLITTHASITARPFFEKRGYRVVKEQTVMRMGVSLTNYLMEKDFGD</sequence>
<dbReference type="PROSITE" id="PS51186">
    <property type="entry name" value="GNAT"/>
    <property type="match status" value="1"/>
</dbReference>
<keyword evidence="3" id="KW-1185">Reference proteome</keyword>
<dbReference type="Proteomes" id="UP001305815">
    <property type="component" value="Chromosome"/>
</dbReference>
<dbReference type="Gene3D" id="3.40.630.30">
    <property type="match status" value="1"/>
</dbReference>
<dbReference type="InterPro" id="IPR016181">
    <property type="entry name" value="Acyl_CoA_acyltransferase"/>
</dbReference>
<dbReference type="Pfam" id="PF13673">
    <property type="entry name" value="Acetyltransf_10"/>
    <property type="match status" value="1"/>
</dbReference>
<feature type="domain" description="N-acetyltransferase" evidence="1">
    <location>
        <begin position="1"/>
        <end position="151"/>
    </location>
</feature>
<dbReference type="RefSeq" id="WP_316266311.1">
    <property type="nucleotide sequence ID" value="NZ_AP027742.1"/>
</dbReference>
<dbReference type="CDD" id="cd04301">
    <property type="entry name" value="NAT_SF"/>
    <property type="match status" value="1"/>
</dbReference>
<evidence type="ECO:0000313" key="2">
    <source>
        <dbReference type="EMBL" id="BDZ76710.1"/>
    </source>
</evidence>
<dbReference type="PANTHER" id="PTHR43451:SF1">
    <property type="entry name" value="ACETYLTRANSFERASE"/>
    <property type="match status" value="1"/>
</dbReference>
<protein>
    <submittedName>
        <fullName evidence="2">Acetyltransferase</fullName>
    </submittedName>
</protein>
<evidence type="ECO:0000313" key="3">
    <source>
        <dbReference type="Proteomes" id="UP001305815"/>
    </source>
</evidence>
<organism evidence="2 3">
    <name type="scientific">Claveliimonas bilis</name>
    <dbReference type="NCBI Taxonomy" id="3028070"/>
    <lineage>
        <taxon>Bacteria</taxon>
        <taxon>Bacillati</taxon>
        <taxon>Bacillota</taxon>
        <taxon>Clostridia</taxon>
        <taxon>Lachnospirales</taxon>
        <taxon>Lachnospiraceae</taxon>
        <taxon>Claveliimonas</taxon>
    </lineage>
</organism>
<dbReference type="PANTHER" id="PTHR43451">
    <property type="entry name" value="ACETYLTRANSFERASE (GNAT) FAMILY PROTEIN"/>
    <property type="match status" value="1"/>
</dbReference>
<dbReference type="EMBL" id="AP027742">
    <property type="protein sequence ID" value="BDZ76710.1"/>
    <property type="molecule type" value="Genomic_DNA"/>
</dbReference>
<proteinExistence type="predicted"/>
<dbReference type="SUPFAM" id="SSF55729">
    <property type="entry name" value="Acyl-CoA N-acyltransferases (Nat)"/>
    <property type="match status" value="1"/>
</dbReference>
<evidence type="ECO:0000259" key="1">
    <source>
        <dbReference type="PROSITE" id="PS51186"/>
    </source>
</evidence>
<accession>A0ABN6YUT8</accession>
<reference evidence="3" key="1">
    <citation type="journal article" date="2023" name="Int. J. Syst. Evol. Microbiol.">
        <title>Claveliimonas bilis gen. nov., sp. nov., deoxycholic acid-producing bacteria isolated from human faeces, and reclassification of Sellimonas monacensis Zenner et al. 2021 as Claveliimonas monacensis comb. nov.</title>
        <authorList>
            <person name="Hisatomi A."/>
            <person name="Kastawa N.W.E.P.G."/>
            <person name="Song I."/>
            <person name="Ohkuma M."/>
            <person name="Fukiya S."/>
            <person name="Sakamoto M."/>
        </authorList>
    </citation>
    <scope>NUCLEOTIDE SEQUENCE [LARGE SCALE GENOMIC DNA]</scope>
    <source>
        <strain evidence="3">12BBH14</strain>
    </source>
</reference>
<name>A0ABN6YUT8_9FIRM</name>
<gene>
    <name evidence="2" type="ORF">Lac1_08930</name>
</gene>
<dbReference type="InterPro" id="IPR000182">
    <property type="entry name" value="GNAT_dom"/>
</dbReference>
<dbReference type="InterPro" id="IPR052564">
    <property type="entry name" value="N-acetyltrans/Recomb-assoc"/>
</dbReference>